<keyword evidence="1" id="KW-1133">Transmembrane helix</keyword>
<dbReference type="Proteomes" id="UP000095141">
    <property type="component" value="Unassembled WGS sequence"/>
</dbReference>
<sequence length="510" mass="58953">MVKKRLLLLLNLTLFVFILIYFTQISPLVPFDGDDWRYIGGIRLPFPMWGVWNPTKVLPETLMAVGGYIAAFVILPFSGDYINSLVFTEATIFSLFIMAFLLTYYKLLTNRFRYGRNISLASELTFFVSFFLLFKHLNYPSYSGFWTVDLTCVFNYLIPNLLNASMVMYMERFDNFYLEFKTMSNIKKGIFILCLYFTLFSSTQATIIIATYSFFKIIQIFVQERWKLTLDYLKKVSPYLVILFIWIVTVIFDLNGQRSKSVQGANRGTFADEISATLRQFNSFLKIQNTKVVYAFGVVIVFAIICCIVIAKHNTNNSNLFISSLLNSIFGIVVSSMYLVIAYSKAGSQYAARPDAMWPIIFFFLFATNISFIYLINNFSFLKPFLPIFIVLISLISFSFNYQQVPATNAPYSAKTAKRVDNYIISQIIRADEEGKSKVVVKVPLDSTDANPRVSASNWPHSYDMAIWLQNTLYSHKIIRTRFKIEFKPDNSVNKRFYESRNQQPFAPLE</sequence>
<evidence type="ECO:0000313" key="4">
    <source>
        <dbReference type="Proteomes" id="UP000027731"/>
    </source>
</evidence>
<dbReference type="Proteomes" id="UP000027731">
    <property type="component" value="Unassembled WGS sequence"/>
</dbReference>
<feature type="transmembrane region" description="Helical" evidence="1">
    <location>
        <begin position="84"/>
        <end position="105"/>
    </location>
</feature>
<keyword evidence="1" id="KW-0472">Membrane</keyword>
<reference evidence="3 5" key="2">
    <citation type="submission" date="2016-08" db="EMBL/GenBank/DDBJ databases">
        <title>Probiotic bacterium isolated from chicken gut.</title>
        <authorList>
            <person name="Levy J.L."/>
            <person name="Hassan H.M."/>
            <person name="Mendoza M.A."/>
        </authorList>
    </citation>
    <scope>NUCLEOTIDE SEQUENCE [LARGE SCALE GENOMIC DNA]</scope>
    <source>
        <strain evidence="3 5">P43</strain>
    </source>
</reference>
<gene>
    <name evidence="3" type="ORF">BFD03_02715</name>
    <name evidence="2" type="ORF">LR3_06990</name>
</gene>
<comment type="caution">
    <text evidence="2">The sequence shown here is derived from an EMBL/GenBank/DDBJ whole genome shotgun (WGS) entry which is preliminary data.</text>
</comment>
<dbReference type="RefSeq" id="WP_035168817.1">
    <property type="nucleotide sequence ID" value="NZ_CP136906.1"/>
</dbReference>
<feature type="transmembrane region" description="Helical" evidence="1">
    <location>
        <begin position="356"/>
        <end position="377"/>
    </location>
</feature>
<keyword evidence="1" id="KW-0812">Transmembrane</keyword>
<feature type="transmembrane region" description="Helical" evidence="1">
    <location>
        <begin position="384"/>
        <end position="402"/>
    </location>
</feature>
<feature type="transmembrane region" description="Helical" evidence="1">
    <location>
        <begin position="117"/>
        <end position="134"/>
    </location>
</feature>
<dbReference type="PATRIC" id="fig|1598.90.peg.827"/>
<dbReference type="AlphaFoldDB" id="A0A073JMC5"/>
<proteinExistence type="predicted"/>
<feature type="transmembrane region" description="Helical" evidence="1">
    <location>
        <begin position="190"/>
        <end position="215"/>
    </location>
</feature>
<feature type="transmembrane region" description="Helical" evidence="1">
    <location>
        <begin position="320"/>
        <end position="344"/>
    </location>
</feature>
<feature type="transmembrane region" description="Helical" evidence="1">
    <location>
        <begin position="292"/>
        <end position="311"/>
    </location>
</feature>
<evidence type="ECO:0008006" key="6">
    <source>
        <dbReference type="Google" id="ProtNLM"/>
    </source>
</evidence>
<dbReference type="EMBL" id="MCNS01000004">
    <property type="protein sequence ID" value="OCX49153.1"/>
    <property type="molecule type" value="Genomic_DNA"/>
</dbReference>
<accession>A0A073JMC5</accession>
<reference evidence="2 4" key="1">
    <citation type="submission" date="2014-06" db="EMBL/GenBank/DDBJ databases">
        <title>Genetic determinant of reutericyclin biosynthesis of Lactobacillus reuteri.</title>
        <authorList>
            <person name="Lin X."/>
            <person name="Duar R."/>
            <person name="Walter J."/>
            <person name="Gaenzle M."/>
        </authorList>
    </citation>
    <scope>NUCLEOTIDE SEQUENCE [LARGE SCALE GENOMIC DNA]</scope>
    <source>
        <strain evidence="2 4">LTH2584</strain>
    </source>
</reference>
<organism evidence="2 4">
    <name type="scientific">Limosilactobacillus reuteri</name>
    <name type="common">Lactobacillus reuteri</name>
    <dbReference type="NCBI Taxonomy" id="1598"/>
    <lineage>
        <taxon>Bacteria</taxon>
        <taxon>Bacillati</taxon>
        <taxon>Bacillota</taxon>
        <taxon>Bacilli</taxon>
        <taxon>Lactobacillales</taxon>
        <taxon>Lactobacillaceae</taxon>
        <taxon>Limosilactobacillus</taxon>
    </lineage>
</organism>
<dbReference type="EMBL" id="JOSX01000013">
    <property type="protein sequence ID" value="KEK15513.1"/>
    <property type="molecule type" value="Genomic_DNA"/>
</dbReference>
<feature type="transmembrane region" description="Helical" evidence="1">
    <location>
        <begin position="146"/>
        <end position="170"/>
    </location>
</feature>
<evidence type="ECO:0000313" key="5">
    <source>
        <dbReference type="Proteomes" id="UP000095141"/>
    </source>
</evidence>
<evidence type="ECO:0000313" key="2">
    <source>
        <dbReference type="EMBL" id="KEK15513.1"/>
    </source>
</evidence>
<evidence type="ECO:0000313" key="3">
    <source>
        <dbReference type="EMBL" id="OCX49153.1"/>
    </source>
</evidence>
<evidence type="ECO:0000256" key="1">
    <source>
        <dbReference type="SAM" id="Phobius"/>
    </source>
</evidence>
<protein>
    <recommendedName>
        <fullName evidence="6">YfhO family protein</fullName>
    </recommendedName>
</protein>
<feature type="transmembrane region" description="Helical" evidence="1">
    <location>
        <begin position="236"/>
        <end position="254"/>
    </location>
</feature>
<name>A0A073JMC5_LIMRT</name>
<feature type="transmembrane region" description="Helical" evidence="1">
    <location>
        <begin position="7"/>
        <end position="26"/>
    </location>
</feature>